<keyword evidence="5" id="KW-0256">Endoplasmic reticulum</keyword>
<keyword evidence="7" id="KW-0119">Carbohydrate metabolism</keyword>
<evidence type="ECO:0000256" key="7">
    <source>
        <dbReference type="ARBA" id="ARBA00023277"/>
    </source>
</evidence>
<protein>
    <recommendedName>
        <fullName evidence="9">GDP-fucose protein O-fucosyltransferase 2</fullName>
        <ecNumber evidence="3">2.4.1.221</ecNumber>
    </recommendedName>
    <alternativeName>
        <fullName evidence="10">Peptide-O-fucosyltransferase 2</fullName>
    </alternativeName>
</protein>
<dbReference type="EC" id="2.4.1.221" evidence="3"/>
<evidence type="ECO:0000256" key="3">
    <source>
        <dbReference type="ARBA" id="ARBA00012196"/>
    </source>
</evidence>
<evidence type="ECO:0000256" key="4">
    <source>
        <dbReference type="ARBA" id="ARBA00022679"/>
    </source>
</evidence>
<comment type="pathway">
    <text evidence="2">Protein modification; protein glycosylation.</text>
</comment>
<dbReference type="PANTHER" id="PTHR13398:SF0">
    <property type="entry name" value="GDP-FUCOSE PROTEIN O-FUCOSYLTRANSFERASE 2"/>
    <property type="match status" value="1"/>
</dbReference>
<dbReference type="InterPro" id="IPR019378">
    <property type="entry name" value="GDP-Fuc_O-FucTrfase"/>
</dbReference>
<evidence type="ECO:0000256" key="5">
    <source>
        <dbReference type="ARBA" id="ARBA00022824"/>
    </source>
</evidence>
<evidence type="ECO:0000256" key="2">
    <source>
        <dbReference type="ARBA" id="ARBA00004922"/>
    </source>
</evidence>
<evidence type="ECO:0000256" key="13">
    <source>
        <dbReference type="SAM" id="MobiDB-lite"/>
    </source>
</evidence>
<dbReference type="CDD" id="cd11296">
    <property type="entry name" value="O-FucT_like"/>
    <property type="match status" value="1"/>
</dbReference>
<dbReference type="InterPro" id="IPR045130">
    <property type="entry name" value="OFUT2-like"/>
</dbReference>
<feature type="region of interest" description="Disordered" evidence="13">
    <location>
        <begin position="501"/>
        <end position="522"/>
    </location>
</feature>
<dbReference type="PANTHER" id="PTHR13398">
    <property type="entry name" value="GDP-FUCOSE PROTEIN O-FUCOSYLTRANSFERASE 2"/>
    <property type="match status" value="1"/>
</dbReference>
<dbReference type="EMBL" id="OU015567">
    <property type="protein sequence ID" value="CAG5110285.1"/>
    <property type="molecule type" value="Genomic_DNA"/>
</dbReference>
<feature type="compositionally biased region" description="Basic and acidic residues" evidence="13">
    <location>
        <begin position="7"/>
        <end position="21"/>
    </location>
</feature>
<evidence type="ECO:0000256" key="9">
    <source>
        <dbReference type="ARBA" id="ARBA00026232"/>
    </source>
</evidence>
<accession>A0ABN7T3M4</accession>
<evidence type="ECO:0000313" key="14">
    <source>
        <dbReference type="EMBL" id="CAG5110285.1"/>
    </source>
</evidence>
<proteinExistence type="inferred from homology"/>
<evidence type="ECO:0000256" key="10">
    <source>
        <dbReference type="ARBA" id="ARBA00033083"/>
    </source>
</evidence>
<evidence type="ECO:0000256" key="8">
    <source>
        <dbReference type="ARBA" id="ARBA00025803"/>
    </source>
</evidence>
<dbReference type="Gene3D" id="3.40.50.11350">
    <property type="match status" value="1"/>
</dbReference>
<evidence type="ECO:0000256" key="12">
    <source>
        <dbReference type="ARBA" id="ARBA00048647"/>
    </source>
</evidence>
<feature type="compositionally biased region" description="Basic and acidic residues" evidence="13">
    <location>
        <begin position="510"/>
        <end position="522"/>
    </location>
</feature>
<keyword evidence="4" id="KW-0808">Transferase</keyword>
<evidence type="ECO:0000256" key="1">
    <source>
        <dbReference type="ARBA" id="ARBA00004240"/>
    </source>
</evidence>
<comment type="catalytic activity">
    <reaction evidence="12">
        <text>L-seryl-[protein] + GDP-beta-L-fucose = 3-O-(alpha-L-fucosyl)-L-seryl-[protein] + GDP + H(+)</text>
        <dbReference type="Rhea" id="RHEA:63644"/>
        <dbReference type="Rhea" id="RHEA-COMP:9863"/>
        <dbReference type="Rhea" id="RHEA-COMP:17914"/>
        <dbReference type="ChEBI" id="CHEBI:15378"/>
        <dbReference type="ChEBI" id="CHEBI:29999"/>
        <dbReference type="ChEBI" id="CHEBI:57273"/>
        <dbReference type="ChEBI" id="CHEBI:58189"/>
        <dbReference type="ChEBI" id="CHEBI:189632"/>
        <dbReference type="EC" id="2.4.1.221"/>
    </reaction>
    <physiologicalReaction direction="left-to-right" evidence="12">
        <dbReference type="Rhea" id="RHEA:63645"/>
    </physiologicalReaction>
</comment>
<organism evidence="14 15">
    <name type="scientific">Oikopleura dioica</name>
    <name type="common">Tunicate</name>
    <dbReference type="NCBI Taxonomy" id="34765"/>
    <lineage>
        <taxon>Eukaryota</taxon>
        <taxon>Metazoa</taxon>
        <taxon>Chordata</taxon>
        <taxon>Tunicata</taxon>
        <taxon>Appendicularia</taxon>
        <taxon>Copelata</taxon>
        <taxon>Oikopleuridae</taxon>
        <taxon>Oikopleura</taxon>
    </lineage>
</organism>
<comment type="similarity">
    <text evidence="8">Belongs to the glycosyltransferase 68 family.</text>
</comment>
<dbReference type="Pfam" id="PF10250">
    <property type="entry name" value="O-FucT"/>
    <property type="match status" value="1"/>
</dbReference>
<comment type="subcellular location">
    <subcellularLocation>
        <location evidence="1">Endoplasmic reticulum</location>
    </subcellularLocation>
</comment>
<comment type="catalytic activity">
    <reaction evidence="11">
        <text>L-threonyl-[protein] + GDP-beta-L-fucose = 3-O-(alpha-L-fucosyl)-L-threonyl-[protein] + GDP + H(+)</text>
        <dbReference type="Rhea" id="RHEA:70491"/>
        <dbReference type="Rhea" id="RHEA-COMP:11060"/>
        <dbReference type="Rhea" id="RHEA-COMP:17915"/>
        <dbReference type="ChEBI" id="CHEBI:15378"/>
        <dbReference type="ChEBI" id="CHEBI:30013"/>
        <dbReference type="ChEBI" id="CHEBI:57273"/>
        <dbReference type="ChEBI" id="CHEBI:58189"/>
        <dbReference type="ChEBI" id="CHEBI:189631"/>
        <dbReference type="EC" id="2.4.1.221"/>
    </reaction>
    <physiologicalReaction direction="left-to-right" evidence="11">
        <dbReference type="Rhea" id="RHEA:70492"/>
    </physiologicalReaction>
</comment>
<evidence type="ECO:0000313" key="15">
    <source>
        <dbReference type="Proteomes" id="UP001158576"/>
    </source>
</evidence>
<gene>
    <name evidence="14" type="ORF">OKIOD_LOCUS13465</name>
</gene>
<evidence type="ECO:0000256" key="11">
    <source>
        <dbReference type="ARBA" id="ARBA00047273"/>
    </source>
</evidence>
<keyword evidence="6" id="KW-0294">Fucose metabolism</keyword>
<keyword evidence="15" id="KW-1185">Reference proteome</keyword>
<reference evidence="14 15" key="1">
    <citation type="submission" date="2021-04" db="EMBL/GenBank/DDBJ databases">
        <authorList>
            <person name="Bliznina A."/>
        </authorList>
    </citation>
    <scope>NUCLEOTIDE SEQUENCE [LARGE SCALE GENOMIC DNA]</scope>
</reference>
<feature type="region of interest" description="Disordered" evidence="13">
    <location>
        <begin position="1"/>
        <end position="21"/>
    </location>
</feature>
<evidence type="ECO:0000256" key="6">
    <source>
        <dbReference type="ARBA" id="ARBA00023253"/>
    </source>
</evidence>
<name>A0ABN7T3M4_OIKDI</name>
<sequence length="522" mass="59542">MTGNIVRTHDRDGISSKEKEKDIPIHPGELKCEEPKLATDWSAHVEPIMPLRSDHFLIPVLPYGPNNQLRGFRETIILAIKLNRTVVMPPFYKHRSDPSPGEISFPWRKVDENMLRKFITVASAEMMATACGGKFDVALTAREESSDAAGKVKRIQQLETFAGMKAFDENTKFLMDEILEMEHVESAKNGMMFLPLEAEKLQQVYPTDEKCALWLFPYRNIDLTKLLIKRKRKNDKNFDPDNPERPSGQDDDAAIISNVMHYSPRPQFIRDAASAFVADVIGTWDMVAMHWRYDEKDFMVHCQKGAGNTDKCDQLADVDPQVVAKNLAIYSNSVRSYGRYDAKIVYIAAPPSELELILKLKATIVEKLNVKVFTFEDVDGYLKKKFEGCAPIMDYYHDFVSLVEMEICSNAGSFVRSDASSWSKNIHLERLVRKKTRHDKPNEILISDDWTPDYWHPINEHILESLAKNAEEEAKINAERAEAGYAARNLADLAKKELEARKNGKVAGRKVHDENEKLAHEK</sequence>
<dbReference type="Proteomes" id="UP001158576">
    <property type="component" value="Chromosome 2"/>
</dbReference>